<organism evidence="2 3">
    <name type="scientific">Mycena sanguinolenta</name>
    <dbReference type="NCBI Taxonomy" id="230812"/>
    <lineage>
        <taxon>Eukaryota</taxon>
        <taxon>Fungi</taxon>
        <taxon>Dikarya</taxon>
        <taxon>Basidiomycota</taxon>
        <taxon>Agaricomycotina</taxon>
        <taxon>Agaricomycetes</taxon>
        <taxon>Agaricomycetidae</taxon>
        <taxon>Agaricales</taxon>
        <taxon>Marasmiineae</taxon>
        <taxon>Mycenaceae</taxon>
        <taxon>Mycena</taxon>
    </lineage>
</organism>
<name>A0A8H7D0K0_9AGAR</name>
<reference evidence="2" key="1">
    <citation type="submission" date="2020-05" db="EMBL/GenBank/DDBJ databases">
        <title>Mycena genomes resolve the evolution of fungal bioluminescence.</title>
        <authorList>
            <person name="Tsai I.J."/>
        </authorList>
    </citation>
    <scope>NUCLEOTIDE SEQUENCE</scope>
    <source>
        <strain evidence="2">160909Yilan</strain>
    </source>
</reference>
<evidence type="ECO:0000313" key="2">
    <source>
        <dbReference type="EMBL" id="KAF7354731.1"/>
    </source>
</evidence>
<comment type="caution">
    <text evidence="2">The sequence shown here is derived from an EMBL/GenBank/DDBJ whole genome shotgun (WGS) entry which is preliminary data.</text>
</comment>
<accession>A0A8H7D0K0</accession>
<keyword evidence="3" id="KW-1185">Reference proteome</keyword>
<evidence type="ECO:0000256" key="1">
    <source>
        <dbReference type="SAM" id="MobiDB-lite"/>
    </source>
</evidence>
<dbReference type="AlphaFoldDB" id="A0A8H7D0K0"/>
<feature type="region of interest" description="Disordered" evidence="1">
    <location>
        <begin position="100"/>
        <end position="128"/>
    </location>
</feature>
<gene>
    <name evidence="2" type="ORF">MSAN_01387100</name>
</gene>
<dbReference type="Proteomes" id="UP000623467">
    <property type="component" value="Unassembled WGS sequence"/>
</dbReference>
<dbReference type="EMBL" id="JACAZH010000011">
    <property type="protein sequence ID" value="KAF7354731.1"/>
    <property type="molecule type" value="Genomic_DNA"/>
</dbReference>
<protein>
    <submittedName>
        <fullName evidence="2">Uncharacterized protein</fullName>
    </submittedName>
</protein>
<proteinExistence type="predicted"/>
<sequence length="243" mass="26212">MQSGYPRKPHFTNTVCLMWRPCPSATGAVLAKVAGMLSLSLQSLPPYNATAPRQAASAWTDNQHPLSSLLSQAQGQQGQQHQHRDSPACHERVVCAFDPHHRSTAPSPPTLVIASDGVSSSSASLPRPHHSIANAVRRHLSSFQMGPPSTVSTLPPFLPSTPANNLVVAAHRRFVVPNPHRDPWISLELASLRSRSKVGGAGGTLEGEGTRREGISLVALGIFHKNRKAIKESCLCSSFVWFF</sequence>
<evidence type="ECO:0000313" key="3">
    <source>
        <dbReference type="Proteomes" id="UP000623467"/>
    </source>
</evidence>